<gene>
    <name evidence="1" type="ORF">MSBR3_0139</name>
</gene>
<evidence type="ECO:0000313" key="2">
    <source>
        <dbReference type="Proteomes" id="UP000033066"/>
    </source>
</evidence>
<dbReference type="EMBL" id="CP009517">
    <property type="protein sequence ID" value="AKB80717.1"/>
    <property type="molecule type" value="Genomic_DNA"/>
</dbReference>
<keyword evidence="2" id="KW-1185">Reference proteome</keyword>
<dbReference type="STRING" id="1434107.MSBR3_0139"/>
<organism evidence="1 2">
    <name type="scientific">Methanosarcina barkeri 3</name>
    <dbReference type="NCBI Taxonomy" id="1434107"/>
    <lineage>
        <taxon>Archaea</taxon>
        <taxon>Methanobacteriati</taxon>
        <taxon>Methanobacteriota</taxon>
        <taxon>Stenosarchaea group</taxon>
        <taxon>Methanomicrobia</taxon>
        <taxon>Methanosarcinales</taxon>
        <taxon>Methanosarcinaceae</taxon>
        <taxon>Methanosarcina</taxon>
    </lineage>
</organism>
<accession>A0A0E3SJC2</accession>
<name>A0A0E3SJC2_METBA</name>
<dbReference type="RefSeq" id="WP_048105773.1">
    <property type="nucleotide sequence ID" value="NZ_CP009517.1"/>
</dbReference>
<reference evidence="1" key="1">
    <citation type="submission" date="2014-07" db="EMBL/GenBank/DDBJ databases">
        <title>Methanogenic archaea and the global carbon cycle.</title>
        <authorList>
            <person name="Henriksen J.R."/>
            <person name="Luke J."/>
            <person name="Reinhart S."/>
            <person name="Benedict M.N."/>
            <person name="Youngblut N.D."/>
            <person name="Metcalf M.E."/>
            <person name="Whitaker R.J."/>
            <person name="Metcalf W.W."/>
        </authorList>
    </citation>
    <scope>NUCLEOTIDE SEQUENCE [LARGE SCALE GENOMIC DNA]</scope>
    <source>
        <strain evidence="1">3</strain>
    </source>
</reference>
<dbReference type="GeneID" id="24787575"/>
<dbReference type="PATRIC" id="fig|1434107.4.peg.176"/>
<dbReference type="KEGG" id="mbak:MSBR3_0139"/>
<sequence>MTQNNIDFIAAKSGFDIVDKLMKPEGSKEGMTPKEIESFINKSIGVLSSNGVYALWLYLKASNKNGDGNGKINVVEILEKCNIELKSDVGESEEDKIINLSTDLRKLLFAKQVLEQIFIYARYRAKAQNALKREDSKKEDTDEEKQE</sequence>
<dbReference type="AlphaFoldDB" id="A0A0E3SJC2"/>
<evidence type="ECO:0008006" key="3">
    <source>
        <dbReference type="Google" id="ProtNLM"/>
    </source>
</evidence>
<dbReference type="HOGENOM" id="CLU_140162_1_0_2"/>
<dbReference type="OrthoDB" id="376768at2157"/>
<dbReference type="Proteomes" id="UP000033066">
    <property type="component" value="Chromosome"/>
</dbReference>
<proteinExistence type="predicted"/>
<evidence type="ECO:0000313" key="1">
    <source>
        <dbReference type="EMBL" id="AKB80717.1"/>
    </source>
</evidence>
<protein>
    <recommendedName>
        <fullName evidence="3">CRISPR type III-B/RAMP module-associated protein Cmr5</fullName>
    </recommendedName>
</protein>